<dbReference type="GO" id="GO:0006685">
    <property type="term" value="P:sphingomyelin catabolic process"/>
    <property type="evidence" value="ECO:0007669"/>
    <property type="project" value="TreeGrafter"/>
</dbReference>
<dbReference type="GO" id="GO:0016798">
    <property type="term" value="F:hydrolase activity, acting on glycosyl bonds"/>
    <property type="evidence" value="ECO:0007669"/>
    <property type="project" value="UniProtKB-KW"/>
</dbReference>
<dbReference type="Pfam" id="PF00149">
    <property type="entry name" value="Metallophos"/>
    <property type="match status" value="1"/>
</dbReference>
<proteinExistence type="inferred from homology"/>
<dbReference type="SMART" id="SM00741">
    <property type="entry name" value="SapB"/>
    <property type="match status" value="1"/>
</dbReference>
<dbReference type="PROSITE" id="PS50015">
    <property type="entry name" value="SAP_B"/>
    <property type="match status" value="1"/>
</dbReference>
<comment type="catalytic activity">
    <reaction evidence="6">
        <text>a sphingomyelin + H2O = phosphocholine + an N-acylsphing-4-enine + H(+)</text>
        <dbReference type="Rhea" id="RHEA:19253"/>
        <dbReference type="ChEBI" id="CHEBI:15377"/>
        <dbReference type="ChEBI" id="CHEBI:15378"/>
        <dbReference type="ChEBI" id="CHEBI:17636"/>
        <dbReference type="ChEBI" id="CHEBI:52639"/>
        <dbReference type="ChEBI" id="CHEBI:295975"/>
        <dbReference type="EC" id="3.1.4.12"/>
    </reaction>
    <physiologicalReaction direction="left-to-right" evidence="6">
        <dbReference type="Rhea" id="RHEA:19254"/>
    </physiologicalReaction>
</comment>
<dbReference type="Gene3D" id="3.60.21.10">
    <property type="match status" value="1"/>
</dbReference>
<keyword evidence="8" id="KW-0472">Membrane</keyword>
<name>A0A423U767_PENVA</name>
<sequence>MTLRYLATGLPGNPAACRFISWEKATWSFFCRSDSSVVVSAAGTSSSSCSRGPRGISSKMELRVLWALVLWALLHLGMITAIPLENQRNTSPAFSTAHLFTFSLLPTLDVRDLTCLECRTAAGVIAAMMAEGATVEEIEDQVILDCVLLDLFPPDVCSGMVRLSGAEVLYVLNETEYDHETVCGWLLGGHCEHDQLSPWTVSIPGDKPAPSHPEPTGPTDSVVRILHLSDLHADLLYDEGSAVHCAHPSCCRHAYGDPGPGEEAAGRWGALAKCDIPLRTLTDLLDQAALTEPDLVYVTGDLPPHDVWAQSHASNLLAINTTVQLIAKHFPDVPILHTVGNHESAPVNSYVVPRAYADGWSMGWLYDSLAEVWAPWLPDEVLPDVRQGGYFSYSPVPGLRILSVNMNYCNTQNWWLLLQRNDPAGQLQWLVEQLASAELAKEHVHLLGHIPPGGGSCDHSWSHNFNLIVARFESTIRGMFFGHNHGDSWQILYDPDDYVRPVAVAFSGPAGTSGSTHNPSFRVYMVDGGHSEATWTVLDMETYNMNMTLANLQGGRPEYALRYQAQESYGVTSLTPASLDSLVVAMATDAELFRVFLRPARSSFPNPPPNPSASLHRQNGIFRRPTKSLNTTSSPMQSLHQRPCPPPLQAQPQVPGVPPPSAYYLQHTIAHARMRQHRRTNGGTKDKRAVAAAKTVTVTSREEERKSEEGHLSPKP</sequence>
<keyword evidence="3" id="KW-1015">Disulfide bond</keyword>
<protein>
    <submittedName>
        <fullName evidence="10">Putative sphingomyelin phosphodiesterase isoform X1</fullName>
    </submittedName>
</protein>
<dbReference type="STRING" id="6689.A0A423U767"/>
<feature type="compositionally biased region" description="Low complexity" evidence="7">
    <location>
        <begin position="690"/>
        <end position="699"/>
    </location>
</feature>
<evidence type="ECO:0000256" key="2">
    <source>
        <dbReference type="ARBA" id="ARBA00022801"/>
    </source>
</evidence>
<dbReference type="SUPFAM" id="SSF56300">
    <property type="entry name" value="Metallo-dependent phosphatases"/>
    <property type="match status" value="1"/>
</dbReference>
<organism evidence="10 11">
    <name type="scientific">Penaeus vannamei</name>
    <name type="common">Whiteleg shrimp</name>
    <name type="synonym">Litopenaeus vannamei</name>
    <dbReference type="NCBI Taxonomy" id="6689"/>
    <lineage>
        <taxon>Eukaryota</taxon>
        <taxon>Metazoa</taxon>
        <taxon>Ecdysozoa</taxon>
        <taxon>Arthropoda</taxon>
        <taxon>Crustacea</taxon>
        <taxon>Multicrustacea</taxon>
        <taxon>Malacostraca</taxon>
        <taxon>Eumalacostraca</taxon>
        <taxon>Eucarida</taxon>
        <taxon>Decapoda</taxon>
        <taxon>Dendrobranchiata</taxon>
        <taxon>Penaeoidea</taxon>
        <taxon>Penaeidae</taxon>
        <taxon>Penaeus</taxon>
    </lineage>
</organism>
<dbReference type="Proteomes" id="UP000283509">
    <property type="component" value="Unassembled WGS sequence"/>
</dbReference>
<dbReference type="PANTHER" id="PTHR10340">
    <property type="entry name" value="SPHINGOMYELIN PHOSPHODIESTERASE"/>
    <property type="match status" value="1"/>
</dbReference>
<dbReference type="AlphaFoldDB" id="A0A423U767"/>
<keyword evidence="4" id="KW-0325">Glycoprotein</keyword>
<evidence type="ECO:0000256" key="3">
    <source>
        <dbReference type="ARBA" id="ARBA00023157"/>
    </source>
</evidence>
<keyword evidence="8" id="KW-1133">Transmembrane helix</keyword>
<dbReference type="CDD" id="cd00842">
    <property type="entry name" value="MPP_ASMase"/>
    <property type="match status" value="1"/>
</dbReference>
<evidence type="ECO:0000256" key="8">
    <source>
        <dbReference type="SAM" id="Phobius"/>
    </source>
</evidence>
<dbReference type="InterPro" id="IPR004843">
    <property type="entry name" value="Calcineurin-like_PHP"/>
</dbReference>
<dbReference type="InterPro" id="IPR008139">
    <property type="entry name" value="SaposinB_dom"/>
</dbReference>
<comment type="caution">
    <text evidence="10">The sequence shown here is derived from an EMBL/GenBank/DDBJ whole genome shotgun (WGS) entry which is preliminary data.</text>
</comment>
<dbReference type="GO" id="GO:0046872">
    <property type="term" value="F:metal ion binding"/>
    <property type="evidence" value="ECO:0007669"/>
    <property type="project" value="UniProtKB-KW"/>
</dbReference>
<accession>A0A423U767</accession>
<dbReference type="InterPro" id="IPR029052">
    <property type="entry name" value="Metallo-depent_PP-like"/>
</dbReference>
<feature type="domain" description="Saposin B-type" evidence="9">
    <location>
        <begin position="111"/>
        <end position="195"/>
    </location>
</feature>
<dbReference type="GO" id="GO:0005764">
    <property type="term" value="C:lysosome"/>
    <property type="evidence" value="ECO:0007669"/>
    <property type="project" value="TreeGrafter"/>
</dbReference>
<comment type="similarity">
    <text evidence="1">Belongs to the acid sphingomyelinase family.</text>
</comment>
<gene>
    <name evidence="10" type="ORF">C7M84_022294</name>
</gene>
<dbReference type="InterPro" id="IPR041805">
    <property type="entry name" value="ASMase/PPN1_MPP"/>
</dbReference>
<evidence type="ECO:0000259" key="9">
    <source>
        <dbReference type="PROSITE" id="PS50015"/>
    </source>
</evidence>
<feature type="region of interest" description="Disordered" evidence="7">
    <location>
        <begin position="625"/>
        <end position="656"/>
    </location>
</feature>
<keyword evidence="8" id="KW-0812">Transmembrane</keyword>
<reference evidence="10 11" key="1">
    <citation type="submission" date="2018-04" db="EMBL/GenBank/DDBJ databases">
        <authorList>
            <person name="Zhang X."/>
            <person name="Yuan J."/>
            <person name="Li F."/>
            <person name="Xiang J."/>
        </authorList>
    </citation>
    <scope>NUCLEOTIDE SEQUENCE [LARGE SCALE GENOMIC DNA]</scope>
    <source>
        <tissue evidence="10">Muscle</tissue>
    </source>
</reference>
<evidence type="ECO:0000313" key="10">
    <source>
        <dbReference type="EMBL" id="ROT84534.1"/>
    </source>
</evidence>
<evidence type="ECO:0000256" key="6">
    <source>
        <dbReference type="ARBA" id="ARBA00047268"/>
    </source>
</evidence>
<feature type="transmembrane region" description="Helical" evidence="8">
    <location>
        <begin position="64"/>
        <end position="84"/>
    </location>
</feature>
<evidence type="ECO:0000256" key="5">
    <source>
        <dbReference type="ARBA" id="ARBA00023295"/>
    </source>
</evidence>
<evidence type="ECO:0000256" key="1">
    <source>
        <dbReference type="ARBA" id="ARBA00008234"/>
    </source>
</evidence>
<keyword evidence="2" id="KW-0378">Hydrolase</keyword>
<dbReference type="PANTHER" id="PTHR10340:SF34">
    <property type="entry name" value="SPHINGOMYELIN PHOSPHODIESTERASE"/>
    <property type="match status" value="1"/>
</dbReference>
<dbReference type="InterPro" id="IPR011001">
    <property type="entry name" value="Saposin-like"/>
</dbReference>
<feature type="compositionally biased region" description="Pro residues" evidence="7">
    <location>
        <begin position="643"/>
        <end position="656"/>
    </location>
</feature>
<dbReference type="SUPFAM" id="SSF47862">
    <property type="entry name" value="Saposin"/>
    <property type="match status" value="1"/>
</dbReference>
<dbReference type="GO" id="GO:0005615">
    <property type="term" value="C:extracellular space"/>
    <property type="evidence" value="ECO:0007669"/>
    <property type="project" value="TreeGrafter"/>
</dbReference>
<keyword evidence="5" id="KW-0326">Glycosidase</keyword>
<dbReference type="GO" id="GO:0046513">
    <property type="term" value="P:ceramide biosynthetic process"/>
    <property type="evidence" value="ECO:0007669"/>
    <property type="project" value="UniProtKB-ARBA"/>
</dbReference>
<evidence type="ECO:0000256" key="4">
    <source>
        <dbReference type="ARBA" id="ARBA00023180"/>
    </source>
</evidence>
<dbReference type="OrthoDB" id="282973at2759"/>
<feature type="compositionally biased region" description="Basic and acidic residues" evidence="7">
    <location>
        <begin position="700"/>
        <end position="716"/>
    </location>
</feature>
<reference evidence="10 11" key="2">
    <citation type="submission" date="2019-01" db="EMBL/GenBank/DDBJ databases">
        <title>The decoding of complex shrimp genome reveals the adaptation for benthos swimmer, frequently molting mechanism and breeding impact on genome.</title>
        <authorList>
            <person name="Sun Y."/>
            <person name="Gao Y."/>
            <person name="Yu Y."/>
        </authorList>
    </citation>
    <scope>NUCLEOTIDE SEQUENCE [LARGE SCALE GENOMIC DNA]</scope>
    <source>
        <tissue evidence="10">Muscle</tissue>
    </source>
</reference>
<evidence type="ECO:0000313" key="11">
    <source>
        <dbReference type="Proteomes" id="UP000283509"/>
    </source>
</evidence>
<dbReference type="GO" id="GO:0016020">
    <property type="term" value="C:membrane"/>
    <property type="evidence" value="ECO:0007669"/>
    <property type="project" value="GOC"/>
</dbReference>
<keyword evidence="11" id="KW-1185">Reference proteome</keyword>
<dbReference type="EMBL" id="QCYY01000531">
    <property type="protein sequence ID" value="ROT84534.1"/>
    <property type="molecule type" value="Genomic_DNA"/>
</dbReference>
<dbReference type="GO" id="GO:0061750">
    <property type="term" value="F:acid sphingomyelin phosphodiesterase activity"/>
    <property type="evidence" value="ECO:0007669"/>
    <property type="project" value="TreeGrafter"/>
</dbReference>
<evidence type="ECO:0000256" key="7">
    <source>
        <dbReference type="SAM" id="MobiDB-lite"/>
    </source>
</evidence>
<feature type="compositionally biased region" description="Polar residues" evidence="7">
    <location>
        <begin position="627"/>
        <end position="640"/>
    </location>
</feature>
<feature type="region of interest" description="Disordered" evidence="7">
    <location>
        <begin position="675"/>
        <end position="716"/>
    </location>
</feature>